<evidence type="ECO:0000256" key="6">
    <source>
        <dbReference type="ARBA" id="ARBA00022898"/>
    </source>
</evidence>
<dbReference type="EC" id="2.8.1.7" evidence="3"/>
<organism evidence="12 13">
    <name type="scientific">Flavobacterium saccharophilum</name>
    <dbReference type="NCBI Taxonomy" id="29534"/>
    <lineage>
        <taxon>Bacteria</taxon>
        <taxon>Pseudomonadati</taxon>
        <taxon>Bacteroidota</taxon>
        <taxon>Flavobacteriia</taxon>
        <taxon>Flavobacteriales</taxon>
        <taxon>Flavobacteriaceae</taxon>
        <taxon>Flavobacterium</taxon>
    </lineage>
</organism>
<dbReference type="InterPro" id="IPR015422">
    <property type="entry name" value="PyrdxlP-dep_Trfase_small"/>
</dbReference>
<evidence type="ECO:0000259" key="11">
    <source>
        <dbReference type="Pfam" id="PF00266"/>
    </source>
</evidence>
<evidence type="ECO:0000256" key="2">
    <source>
        <dbReference type="ARBA" id="ARBA00006490"/>
    </source>
</evidence>
<dbReference type="EMBL" id="FRBY01000002">
    <property type="protein sequence ID" value="SHL87892.1"/>
    <property type="molecule type" value="Genomic_DNA"/>
</dbReference>
<keyword evidence="13" id="KW-1185">Reference proteome</keyword>
<dbReference type="RefSeq" id="WP_072971275.1">
    <property type="nucleotide sequence ID" value="NZ_FRBY01000002.1"/>
</dbReference>
<comment type="cofactor">
    <cofactor evidence="1 10">
        <name>pyridoxal 5'-phosphate</name>
        <dbReference type="ChEBI" id="CHEBI:597326"/>
    </cofactor>
</comment>
<dbReference type="PROSITE" id="PS00595">
    <property type="entry name" value="AA_TRANSFER_CLASS_5"/>
    <property type="match status" value="1"/>
</dbReference>
<dbReference type="InterPro" id="IPR000192">
    <property type="entry name" value="Aminotrans_V_dom"/>
</dbReference>
<reference evidence="13" key="1">
    <citation type="submission" date="2016-11" db="EMBL/GenBank/DDBJ databases">
        <authorList>
            <person name="Varghese N."/>
            <person name="Submissions S."/>
        </authorList>
    </citation>
    <scope>NUCLEOTIDE SEQUENCE [LARGE SCALE GENOMIC DNA]</scope>
    <source>
        <strain evidence="13">DSM 1811</strain>
    </source>
</reference>
<keyword evidence="8" id="KW-0411">Iron-sulfur</keyword>
<evidence type="ECO:0000256" key="7">
    <source>
        <dbReference type="ARBA" id="ARBA00023004"/>
    </source>
</evidence>
<dbReference type="Proteomes" id="UP000184121">
    <property type="component" value="Unassembled WGS sequence"/>
</dbReference>
<dbReference type="Gene3D" id="3.40.640.10">
    <property type="entry name" value="Type I PLP-dependent aspartate aminotransferase-like (Major domain)"/>
    <property type="match status" value="1"/>
</dbReference>
<evidence type="ECO:0000256" key="9">
    <source>
        <dbReference type="ARBA" id="ARBA00050776"/>
    </source>
</evidence>
<dbReference type="AlphaFoldDB" id="A0A1M7E7Z9"/>
<dbReference type="Gene3D" id="1.10.260.50">
    <property type="match status" value="1"/>
</dbReference>
<keyword evidence="5" id="KW-0479">Metal-binding</keyword>
<dbReference type="GO" id="GO:0046872">
    <property type="term" value="F:metal ion binding"/>
    <property type="evidence" value="ECO:0007669"/>
    <property type="project" value="UniProtKB-KW"/>
</dbReference>
<dbReference type="PANTHER" id="PTHR11601:SF34">
    <property type="entry name" value="CYSTEINE DESULFURASE"/>
    <property type="match status" value="1"/>
</dbReference>
<dbReference type="Gene3D" id="3.90.1150.10">
    <property type="entry name" value="Aspartate Aminotransferase, domain 1"/>
    <property type="match status" value="1"/>
</dbReference>
<keyword evidence="6" id="KW-0663">Pyridoxal phosphate</keyword>
<gene>
    <name evidence="12" type="ORF">SAMN05444366_1890</name>
</gene>
<feature type="domain" description="Aminotransferase class V" evidence="11">
    <location>
        <begin position="4"/>
        <end position="367"/>
    </location>
</feature>
<evidence type="ECO:0000256" key="1">
    <source>
        <dbReference type="ARBA" id="ARBA00001933"/>
    </source>
</evidence>
<comment type="similarity">
    <text evidence="2">Belongs to the class-V pyridoxal-phosphate-dependent aminotransferase family. NifS/IscS subfamily.</text>
</comment>
<evidence type="ECO:0000256" key="5">
    <source>
        <dbReference type="ARBA" id="ARBA00022723"/>
    </source>
</evidence>
<evidence type="ECO:0000256" key="8">
    <source>
        <dbReference type="ARBA" id="ARBA00023014"/>
    </source>
</evidence>
<accession>A0A1M7E7Z9</accession>
<sequence>MKKVYLDNASTTAMRPEVVQEMTKVMTEDFGNPSSTHSFGRNGKTILELSRKSIAKHLNCSAQEIIFTSGGTEADNWILRSAVEDLGVERIITSRIEHHAVLYTVLALQADYNIQVDYVKINHDGTIDLTHLSNLLSEEKKTIVSLMHVNNETGTILDLDRVGVICKQYNTLFHSDTVQSIGKAEMDLQKNTVDFIVASAHKFHGPKGIGFAFVRKNSGLQPLLFGGEQEKGLRAGTEAVHQIAGMAKALSLSYENLDKERKYISDLKMYLIEQLEIHFPDFRINGSKEDFYNIINIILPFSEEKTSMLLFSLDMKGIAVSRGSACQSGSIKPSHVLKEMLSEKDLKLPNLRISFSHYNTKEDIDWLIESLKEINN</sequence>
<dbReference type="InterPro" id="IPR015424">
    <property type="entry name" value="PyrdxlP-dep_Trfase"/>
</dbReference>
<dbReference type="GO" id="GO:0051536">
    <property type="term" value="F:iron-sulfur cluster binding"/>
    <property type="evidence" value="ECO:0007669"/>
    <property type="project" value="UniProtKB-KW"/>
</dbReference>
<name>A0A1M7E7Z9_9FLAO</name>
<evidence type="ECO:0000256" key="4">
    <source>
        <dbReference type="ARBA" id="ARBA00022679"/>
    </source>
</evidence>
<dbReference type="PANTHER" id="PTHR11601">
    <property type="entry name" value="CYSTEINE DESULFURYLASE FAMILY MEMBER"/>
    <property type="match status" value="1"/>
</dbReference>
<dbReference type="STRING" id="29534.SAMN05444366_1890"/>
<comment type="catalytic activity">
    <reaction evidence="9">
        <text>(sulfur carrier)-H + L-cysteine = (sulfur carrier)-SH + L-alanine</text>
        <dbReference type="Rhea" id="RHEA:43892"/>
        <dbReference type="Rhea" id="RHEA-COMP:14737"/>
        <dbReference type="Rhea" id="RHEA-COMP:14739"/>
        <dbReference type="ChEBI" id="CHEBI:29917"/>
        <dbReference type="ChEBI" id="CHEBI:35235"/>
        <dbReference type="ChEBI" id="CHEBI:57972"/>
        <dbReference type="ChEBI" id="CHEBI:64428"/>
        <dbReference type="EC" id="2.8.1.7"/>
    </reaction>
</comment>
<proteinExistence type="inferred from homology"/>
<dbReference type="Pfam" id="PF00266">
    <property type="entry name" value="Aminotran_5"/>
    <property type="match status" value="1"/>
</dbReference>
<evidence type="ECO:0000313" key="12">
    <source>
        <dbReference type="EMBL" id="SHL87892.1"/>
    </source>
</evidence>
<dbReference type="InterPro" id="IPR016454">
    <property type="entry name" value="Cysteine_dSase"/>
</dbReference>
<dbReference type="InterPro" id="IPR015421">
    <property type="entry name" value="PyrdxlP-dep_Trfase_major"/>
</dbReference>
<evidence type="ECO:0000256" key="3">
    <source>
        <dbReference type="ARBA" id="ARBA00012239"/>
    </source>
</evidence>
<evidence type="ECO:0000256" key="10">
    <source>
        <dbReference type="RuleBase" id="RU004504"/>
    </source>
</evidence>
<dbReference type="PIRSF" id="PIRSF005572">
    <property type="entry name" value="NifS"/>
    <property type="match status" value="1"/>
</dbReference>
<dbReference type="OrthoDB" id="9808002at2"/>
<protein>
    <recommendedName>
        <fullName evidence="3">cysteine desulfurase</fullName>
        <ecNumber evidence="3">2.8.1.7</ecNumber>
    </recommendedName>
</protein>
<keyword evidence="7" id="KW-0408">Iron</keyword>
<dbReference type="GO" id="GO:0031071">
    <property type="term" value="F:cysteine desulfurase activity"/>
    <property type="evidence" value="ECO:0007669"/>
    <property type="project" value="UniProtKB-EC"/>
</dbReference>
<keyword evidence="4" id="KW-0808">Transferase</keyword>
<evidence type="ECO:0000313" key="13">
    <source>
        <dbReference type="Proteomes" id="UP000184121"/>
    </source>
</evidence>
<dbReference type="InterPro" id="IPR020578">
    <property type="entry name" value="Aminotrans_V_PyrdxlP_BS"/>
</dbReference>
<dbReference type="SUPFAM" id="SSF53383">
    <property type="entry name" value="PLP-dependent transferases"/>
    <property type="match status" value="1"/>
</dbReference>